<name>D7MMR7_ARALL</name>
<proteinExistence type="predicted"/>
<protein>
    <submittedName>
        <fullName evidence="2">Predicted protein</fullName>
    </submittedName>
</protein>
<organism evidence="3">
    <name type="scientific">Arabidopsis lyrata subsp. lyrata</name>
    <name type="common">Lyre-leaved rock-cress</name>
    <dbReference type="NCBI Taxonomy" id="81972"/>
    <lineage>
        <taxon>Eukaryota</taxon>
        <taxon>Viridiplantae</taxon>
        <taxon>Streptophyta</taxon>
        <taxon>Embryophyta</taxon>
        <taxon>Tracheophyta</taxon>
        <taxon>Spermatophyta</taxon>
        <taxon>Magnoliopsida</taxon>
        <taxon>eudicotyledons</taxon>
        <taxon>Gunneridae</taxon>
        <taxon>Pentapetalae</taxon>
        <taxon>rosids</taxon>
        <taxon>malvids</taxon>
        <taxon>Brassicales</taxon>
        <taxon>Brassicaceae</taxon>
        <taxon>Camelineae</taxon>
        <taxon>Arabidopsis</taxon>
    </lineage>
</organism>
<reference evidence="3" key="1">
    <citation type="journal article" date="2011" name="Nat. Genet.">
        <title>The Arabidopsis lyrata genome sequence and the basis of rapid genome size change.</title>
        <authorList>
            <person name="Hu T.T."/>
            <person name="Pattyn P."/>
            <person name="Bakker E.G."/>
            <person name="Cao J."/>
            <person name="Cheng J.-F."/>
            <person name="Clark R.M."/>
            <person name="Fahlgren N."/>
            <person name="Fawcett J.A."/>
            <person name="Grimwood J."/>
            <person name="Gundlach H."/>
            <person name="Haberer G."/>
            <person name="Hollister J.D."/>
            <person name="Ossowski S."/>
            <person name="Ottilar R.P."/>
            <person name="Salamov A.A."/>
            <person name="Schneeberger K."/>
            <person name="Spannagl M."/>
            <person name="Wang X."/>
            <person name="Yang L."/>
            <person name="Nasrallah M.E."/>
            <person name="Bergelson J."/>
            <person name="Carrington J.C."/>
            <person name="Gaut B.S."/>
            <person name="Schmutz J."/>
            <person name="Mayer K.F.X."/>
            <person name="Van de Peer Y."/>
            <person name="Grigoriev I.V."/>
            <person name="Nordborg M."/>
            <person name="Weigel D."/>
            <person name="Guo Y.-L."/>
        </authorList>
    </citation>
    <scope>NUCLEOTIDE SEQUENCE [LARGE SCALE GENOMIC DNA]</scope>
    <source>
        <strain evidence="3">cv. MN47</strain>
    </source>
</reference>
<evidence type="ECO:0000313" key="3">
    <source>
        <dbReference type="Proteomes" id="UP000008694"/>
    </source>
</evidence>
<keyword evidence="3" id="KW-1185">Reference proteome</keyword>
<dbReference type="HOGENOM" id="CLU_2725638_0_0_1"/>
<gene>
    <name evidence="2" type="ORF">ARALYDRAFT_685344</name>
</gene>
<evidence type="ECO:0000256" key="1">
    <source>
        <dbReference type="SAM" id="Phobius"/>
    </source>
</evidence>
<evidence type="ECO:0000313" key="2">
    <source>
        <dbReference type="EMBL" id="EFH40758.1"/>
    </source>
</evidence>
<keyword evidence="1" id="KW-0812">Transmembrane</keyword>
<feature type="transmembrane region" description="Helical" evidence="1">
    <location>
        <begin position="37"/>
        <end position="55"/>
    </location>
</feature>
<sequence>MGTAHVDALRRRHGIRDVTFDGYNNVKPVTKTLVETSFVFATCHLIFESILNFLVAQNRNRTDTKGCDATTI</sequence>
<dbReference type="AlphaFoldDB" id="D7MMR7"/>
<dbReference type="Gramene" id="Al_scaffold_0008_2164">
    <property type="protein sequence ID" value="Al_scaffold_0008_2164"/>
    <property type="gene ID" value="Al_scaffold_0008_2164"/>
</dbReference>
<keyword evidence="1" id="KW-1133">Transmembrane helix</keyword>
<dbReference type="EMBL" id="GL348720">
    <property type="protein sequence ID" value="EFH40758.1"/>
    <property type="molecule type" value="Genomic_DNA"/>
</dbReference>
<accession>D7MMR7</accession>
<dbReference type="Proteomes" id="UP000008694">
    <property type="component" value="Unassembled WGS sequence"/>
</dbReference>
<keyword evidence="1" id="KW-0472">Membrane</keyword>